<reference evidence="1 2" key="1">
    <citation type="submission" date="2019-06" db="EMBL/GenBank/DDBJ databases">
        <authorList>
            <person name="Meng X."/>
        </authorList>
    </citation>
    <scope>NUCLEOTIDE SEQUENCE [LARGE SCALE GENOMIC DNA]</scope>
    <source>
        <strain evidence="1 2">M625</strain>
    </source>
</reference>
<organism evidence="1 2">
    <name type="scientific">Aquimarina algicola</name>
    <dbReference type="NCBI Taxonomy" id="2589995"/>
    <lineage>
        <taxon>Bacteria</taxon>
        <taxon>Pseudomonadati</taxon>
        <taxon>Bacteroidota</taxon>
        <taxon>Flavobacteriia</taxon>
        <taxon>Flavobacteriales</taxon>
        <taxon>Flavobacteriaceae</taxon>
        <taxon>Aquimarina</taxon>
    </lineage>
</organism>
<dbReference type="OrthoDB" id="631295at2"/>
<dbReference type="EMBL" id="VFWZ01000008">
    <property type="protein sequence ID" value="TPN82893.1"/>
    <property type="molecule type" value="Genomic_DNA"/>
</dbReference>
<name>A0A504J5K2_9FLAO</name>
<dbReference type="AlphaFoldDB" id="A0A504J5K2"/>
<evidence type="ECO:0000313" key="1">
    <source>
        <dbReference type="EMBL" id="TPN82893.1"/>
    </source>
</evidence>
<gene>
    <name evidence="1" type="ORF">FHK87_20925</name>
</gene>
<dbReference type="RefSeq" id="WP_140596310.1">
    <property type="nucleotide sequence ID" value="NZ_VFWZ01000008.1"/>
</dbReference>
<keyword evidence="2" id="KW-1185">Reference proteome</keyword>
<proteinExistence type="predicted"/>
<evidence type="ECO:0000313" key="2">
    <source>
        <dbReference type="Proteomes" id="UP000315540"/>
    </source>
</evidence>
<protein>
    <submittedName>
        <fullName evidence="1">Uncharacterized protein</fullName>
    </submittedName>
</protein>
<accession>A0A504J5K2</accession>
<dbReference type="Proteomes" id="UP000315540">
    <property type="component" value="Unassembled WGS sequence"/>
</dbReference>
<comment type="caution">
    <text evidence="1">The sequence shown here is derived from an EMBL/GenBank/DDBJ whole genome shotgun (WGS) entry which is preliminary data.</text>
</comment>
<sequence>MEKYSFDTYCDLIKQDALTEIIKAKKNITEPISWIKLQQGGQGGIAVTHITLNYGIREEREQSFEVYAENLFPTDIEELIDSQENQNDPYSKILINSNLEESIIEELIEEWELPDSILCGELWKCGHDIKNELIKNGFKVADDCIVCYGNEDNTWGWRVDGYEEKSVIEYLSDEDLTEYPYNLLEKLAVVFYDKIENKKWFLSII</sequence>